<protein>
    <submittedName>
        <fullName evidence="5">Uncharacterized protein</fullName>
    </submittedName>
</protein>
<evidence type="ECO:0000313" key="5">
    <source>
        <dbReference type="EMBL" id="KAB8195997.1"/>
    </source>
</evidence>
<proteinExistence type="predicted"/>
<dbReference type="PANTHER" id="PTHR43289">
    <property type="entry name" value="MITOGEN-ACTIVATED PROTEIN KINASE KINASE KINASE 20-RELATED"/>
    <property type="match status" value="1"/>
</dbReference>
<keyword evidence="2" id="KW-0547">Nucleotide-binding</keyword>
<dbReference type="Proteomes" id="UP000312512">
    <property type="component" value="Unassembled WGS sequence"/>
</dbReference>
<dbReference type="EMBL" id="VDLX02000003">
    <property type="protein sequence ID" value="KAB8195997.1"/>
    <property type="molecule type" value="Genomic_DNA"/>
</dbReference>
<keyword evidence="1" id="KW-0808">Transferase</keyword>
<dbReference type="GO" id="GO:0004674">
    <property type="term" value="F:protein serine/threonine kinase activity"/>
    <property type="evidence" value="ECO:0007669"/>
    <property type="project" value="TreeGrafter"/>
</dbReference>
<gene>
    <name evidence="5" type="ORF">FH608_011030</name>
</gene>
<dbReference type="AlphaFoldDB" id="A0A5C4WRM2"/>
<organism evidence="5 6">
    <name type="scientific">Nonomuraea phyllanthi</name>
    <dbReference type="NCBI Taxonomy" id="2219224"/>
    <lineage>
        <taxon>Bacteria</taxon>
        <taxon>Bacillati</taxon>
        <taxon>Actinomycetota</taxon>
        <taxon>Actinomycetes</taxon>
        <taxon>Streptosporangiales</taxon>
        <taxon>Streptosporangiaceae</taxon>
        <taxon>Nonomuraea</taxon>
    </lineage>
</organism>
<evidence type="ECO:0000256" key="4">
    <source>
        <dbReference type="ARBA" id="ARBA00022840"/>
    </source>
</evidence>
<dbReference type="SMART" id="SM00220">
    <property type="entry name" value="S_TKc"/>
    <property type="match status" value="1"/>
</dbReference>
<keyword evidence="4" id="KW-0067">ATP-binding</keyword>
<keyword evidence="6" id="KW-1185">Reference proteome</keyword>
<evidence type="ECO:0000256" key="3">
    <source>
        <dbReference type="ARBA" id="ARBA00022777"/>
    </source>
</evidence>
<dbReference type="PROSITE" id="PS50011">
    <property type="entry name" value="PROTEIN_KINASE_DOM"/>
    <property type="match status" value="1"/>
</dbReference>
<evidence type="ECO:0000256" key="2">
    <source>
        <dbReference type="ARBA" id="ARBA00022741"/>
    </source>
</evidence>
<dbReference type="Gene3D" id="1.10.510.10">
    <property type="entry name" value="Transferase(Phosphotransferase) domain 1"/>
    <property type="match status" value="1"/>
</dbReference>
<name>A0A5C4WRM2_9ACTN</name>
<comment type="caution">
    <text evidence="5">The sequence shown here is derived from an EMBL/GenBank/DDBJ whole genome shotgun (WGS) entry which is preliminary data.</text>
</comment>
<evidence type="ECO:0000313" key="6">
    <source>
        <dbReference type="Proteomes" id="UP000312512"/>
    </source>
</evidence>
<dbReference type="InterPro" id="IPR000719">
    <property type="entry name" value="Prot_kinase_dom"/>
</dbReference>
<dbReference type="SUPFAM" id="SSF56112">
    <property type="entry name" value="Protein kinase-like (PK-like)"/>
    <property type="match status" value="1"/>
</dbReference>
<dbReference type="GO" id="GO:0005524">
    <property type="term" value="F:ATP binding"/>
    <property type="evidence" value="ECO:0007669"/>
    <property type="project" value="UniProtKB-KW"/>
</dbReference>
<keyword evidence="3" id="KW-0418">Kinase</keyword>
<dbReference type="OrthoDB" id="2988131at2"/>
<sequence length="313" mass="33137">MTEVPATDPATGPATRTVARVTAAAGRGLTAVRPLPGRCGASIVVRGEDGGLMLLKSVDIAAADPVATRRGAALLRESALLRKLGERHVADGTTGDGLVWALQDWIDGESAWTATAPARATGARGALLEVAAGIAHALGRLHERGHLHGDVQPAHFLRDASGRWHVLDLETAVRRDDPAPLYGGGMLHFMPPETAEGMRAGSQRIPLNVRTEVYALGAVIWFLYTGVTPIWYGEGPAVTRDASVPFQDKLAAVAANRRRRFADVGVPAFGGLESLLDECLAADPRSRPRSMDEVARRLGAHRLPDAVDIAEDG</sequence>
<evidence type="ECO:0000256" key="1">
    <source>
        <dbReference type="ARBA" id="ARBA00022679"/>
    </source>
</evidence>
<dbReference type="PANTHER" id="PTHR43289:SF34">
    <property type="entry name" value="SERINE_THREONINE-PROTEIN KINASE YBDM-RELATED"/>
    <property type="match status" value="1"/>
</dbReference>
<dbReference type="InterPro" id="IPR011009">
    <property type="entry name" value="Kinase-like_dom_sf"/>
</dbReference>
<dbReference type="RefSeq" id="WP_139630314.1">
    <property type="nucleotide sequence ID" value="NZ_VDLX02000003.1"/>
</dbReference>
<reference evidence="5 6" key="1">
    <citation type="submission" date="2019-10" db="EMBL/GenBank/DDBJ databases">
        <title>Nonomuraea sp. nov., isolated from Phyllanthus amarus.</title>
        <authorList>
            <person name="Klykleung N."/>
            <person name="Tanasupawat S."/>
        </authorList>
    </citation>
    <scope>NUCLEOTIDE SEQUENCE [LARGE SCALE GENOMIC DNA]</scope>
    <source>
        <strain evidence="5 6">PA1-10</strain>
    </source>
</reference>
<accession>A0A5C4WRM2</accession>